<gene>
    <name evidence="11" type="ORF">PG2071B_0739</name>
</gene>
<feature type="domain" description="Transposase putative helix-turn-helix" evidence="10">
    <location>
        <begin position="2"/>
        <end position="44"/>
    </location>
</feature>
<keyword evidence="4" id="KW-0862">Zinc</keyword>
<evidence type="ECO:0000256" key="4">
    <source>
        <dbReference type="ARBA" id="ARBA00022833"/>
    </source>
</evidence>
<comment type="caution">
    <text evidence="11">The sequence shown here is derived from an EMBL/GenBank/DDBJ whole genome shotgun (WGS) entry which is preliminary data.</text>
</comment>
<dbReference type="GO" id="GO:0032196">
    <property type="term" value="P:transposition"/>
    <property type="evidence" value="ECO:0007669"/>
    <property type="project" value="UniProtKB-KW"/>
</dbReference>
<proteinExistence type="inferred from homology"/>
<dbReference type="Pfam" id="PF07282">
    <property type="entry name" value="Cas12f1-like_TNB"/>
    <property type="match status" value="1"/>
</dbReference>
<dbReference type="NCBIfam" id="NF040570">
    <property type="entry name" value="guided_TnpB"/>
    <property type="match status" value="1"/>
</dbReference>
<protein>
    <submittedName>
        <fullName evidence="11">Transposase</fullName>
    </submittedName>
</protein>
<evidence type="ECO:0000259" key="10">
    <source>
        <dbReference type="Pfam" id="PF12323"/>
    </source>
</evidence>
<dbReference type="InterPro" id="IPR021027">
    <property type="entry name" value="Transposase_put_HTH"/>
</dbReference>
<evidence type="ECO:0000256" key="6">
    <source>
        <dbReference type="ARBA" id="ARBA00023172"/>
    </source>
</evidence>
<evidence type="ECO:0000256" key="1">
    <source>
        <dbReference type="ARBA" id="ARBA00008761"/>
    </source>
</evidence>
<feature type="compositionally biased region" description="Basic residues" evidence="7">
    <location>
        <begin position="209"/>
        <end position="222"/>
    </location>
</feature>
<dbReference type="EMBL" id="RYUM01000009">
    <property type="protein sequence ID" value="RYQ19329.1"/>
    <property type="molecule type" value="Genomic_DNA"/>
</dbReference>
<evidence type="ECO:0000256" key="7">
    <source>
        <dbReference type="SAM" id="MobiDB-lite"/>
    </source>
</evidence>
<keyword evidence="5" id="KW-0238">DNA-binding</keyword>
<organism evidence="11 12">
    <name type="scientific">Bifidobacterium pseudolongum subsp. globosum</name>
    <dbReference type="NCBI Taxonomy" id="1690"/>
    <lineage>
        <taxon>Bacteria</taxon>
        <taxon>Bacillati</taxon>
        <taxon>Actinomycetota</taxon>
        <taxon>Actinomycetes</taxon>
        <taxon>Bifidobacteriales</taxon>
        <taxon>Bifidobacteriaceae</taxon>
        <taxon>Bifidobacterium</taxon>
    </lineage>
</organism>
<dbReference type="InterPro" id="IPR010095">
    <property type="entry name" value="Cas12f1-like_TNB"/>
</dbReference>
<dbReference type="RefSeq" id="WP_129864223.1">
    <property type="nucleotide sequence ID" value="NZ_RYUM01000009.1"/>
</dbReference>
<evidence type="ECO:0000256" key="5">
    <source>
        <dbReference type="ARBA" id="ARBA00023125"/>
    </source>
</evidence>
<sequence length="372" mass="43322">MKAYRTELDPTRAQASLIRQYCGVARFTYNWYLDCAQAYYRENGLFLTGYSFSKALNNSTRPDWFTAAPSKAVKHAIMNAEKAFRRFFNHQGGYPRYKRRGNRDSYYVIGSIHVQRHRIRLPKLGWVRLKEKGYIPTGRTPKSATVGIVNGRCYVSCLYDMDNPLPAPATGEPLGMDVGLKNLAILSDGTVFDNADTSGRIRKLERRKRRLERSLARSRRANQGKDKEHGWHNYRKILSRKRCVEQRLANIRTERMRRVCDELARRQPSSLTIEHLNVKGMMKNRHLAPALHKQALATFLELVEHTCHRHNIELRQVDRWYPSSRLCHECGWKNTGLTLNMRVWRCPMCGSRHDRDVNAALNLRDATEYQLI</sequence>
<dbReference type="GO" id="GO:0046872">
    <property type="term" value="F:metal ion binding"/>
    <property type="evidence" value="ECO:0007669"/>
    <property type="project" value="UniProtKB-KW"/>
</dbReference>
<dbReference type="InterPro" id="IPR001959">
    <property type="entry name" value="Transposase"/>
</dbReference>
<feature type="domain" description="Probable transposase IS891/IS1136/IS1341" evidence="8">
    <location>
        <begin position="158"/>
        <end position="285"/>
    </location>
</feature>
<evidence type="ECO:0000259" key="9">
    <source>
        <dbReference type="Pfam" id="PF07282"/>
    </source>
</evidence>
<dbReference type="GO" id="GO:0003677">
    <property type="term" value="F:DNA binding"/>
    <property type="evidence" value="ECO:0007669"/>
    <property type="project" value="UniProtKB-KW"/>
</dbReference>
<evidence type="ECO:0000256" key="2">
    <source>
        <dbReference type="ARBA" id="ARBA00022578"/>
    </source>
</evidence>
<reference evidence="11 12" key="1">
    <citation type="submission" date="2018-12" db="EMBL/GenBank/DDBJ databases">
        <title>Unveiling genomic diversity among members of the Bifidobacterium pseudolongum species, a widely distributed gut commensal of the animal kingdom.</title>
        <authorList>
            <person name="Lugli G.A."/>
            <person name="Duranti S."/>
            <person name="Albert K."/>
            <person name="Mancabelli L."/>
            <person name="Napoli S."/>
            <person name="Viappiani A."/>
            <person name="Anzalone R."/>
            <person name="Longhi G."/>
            <person name="Milani C."/>
            <person name="Turroni F."/>
            <person name="Alessandri G."/>
            <person name="Sela D.A."/>
            <person name="Van Sinderen D."/>
            <person name="Ventura M."/>
        </authorList>
    </citation>
    <scope>NUCLEOTIDE SEQUENCE [LARGE SCALE GENOMIC DNA]</scope>
    <source>
        <strain evidence="11 12">2071B</strain>
    </source>
</reference>
<dbReference type="Pfam" id="PF12323">
    <property type="entry name" value="HTH_OrfB_IS605"/>
    <property type="match status" value="1"/>
</dbReference>
<name>A0A4Q5A7I3_9BIFI</name>
<dbReference type="Pfam" id="PF01385">
    <property type="entry name" value="OrfB_IS605"/>
    <property type="match status" value="1"/>
</dbReference>
<dbReference type="AlphaFoldDB" id="A0A4Q5A7I3"/>
<dbReference type="Proteomes" id="UP000291187">
    <property type="component" value="Unassembled WGS sequence"/>
</dbReference>
<keyword evidence="3" id="KW-0479">Metal-binding</keyword>
<dbReference type="GO" id="GO:0006310">
    <property type="term" value="P:DNA recombination"/>
    <property type="evidence" value="ECO:0007669"/>
    <property type="project" value="UniProtKB-KW"/>
</dbReference>
<evidence type="ECO:0000259" key="8">
    <source>
        <dbReference type="Pfam" id="PF01385"/>
    </source>
</evidence>
<accession>A0A4Q5A7I3</accession>
<feature type="domain" description="Cas12f1-like TNB" evidence="9">
    <location>
        <begin position="298"/>
        <end position="363"/>
    </location>
</feature>
<evidence type="ECO:0000256" key="3">
    <source>
        <dbReference type="ARBA" id="ARBA00022723"/>
    </source>
</evidence>
<comment type="similarity">
    <text evidence="1">In the C-terminal section; belongs to the transposase 35 family.</text>
</comment>
<feature type="region of interest" description="Disordered" evidence="7">
    <location>
        <begin position="209"/>
        <end position="228"/>
    </location>
</feature>
<keyword evidence="2" id="KW-0815">Transposition</keyword>
<keyword evidence="6" id="KW-0233">DNA recombination</keyword>
<evidence type="ECO:0000313" key="12">
    <source>
        <dbReference type="Proteomes" id="UP000291187"/>
    </source>
</evidence>
<evidence type="ECO:0000313" key="11">
    <source>
        <dbReference type="EMBL" id="RYQ19329.1"/>
    </source>
</evidence>